<accession>L9L1E9</accession>
<proteinExistence type="predicted"/>
<evidence type="ECO:0000256" key="1">
    <source>
        <dbReference type="SAM" id="MobiDB-lite"/>
    </source>
</evidence>
<feature type="region of interest" description="Disordered" evidence="1">
    <location>
        <begin position="1"/>
        <end position="22"/>
    </location>
</feature>
<gene>
    <name evidence="2" type="ORF">TREES_T100008767</name>
</gene>
<sequence>MKHHHAPLPALPQEEGGEDGQFQSLAEAEVSISITLPARLDSLGELRQEQSFHVAIPKTKRPPKLAKSIHNTFMHIEGNSNEESFGSKSFVPGIIIALFTIPLC</sequence>
<name>L9L1E9_TUPCH</name>
<dbReference type="Proteomes" id="UP000011518">
    <property type="component" value="Unassembled WGS sequence"/>
</dbReference>
<dbReference type="InParanoid" id="L9L1E9"/>
<reference evidence="3" key="2">
    <citation type="journal article" date="2013" name="Nat. Commun.">
        <title>Genome of the Chinese tree shrew.</title>
        <authorList>
            <person name="Fan Y."/>
            <person name="Huang Z.Y."/>
            <person name="Cao C.C."/>
            <person name="Chen C.S."/>
            <person name="Chen Y.X."/>
            <person name="Fan D.D."/>
            <person name="He J."/>
            <person name="Hou H.L."/>
            <person name="Hu L."/>
            <person name="Hu X.T."/>
            <person name="Jiang X.T."/>
            <person name="Lai R."/>
            <person name="Lang Y.S."/>
            <person name="Liang B."/>
            <person name="Liao S.G."/>
            <person name="Mu D."/>
            <person name="Ma Y.Y."/>
            <person name="Niu Y.Y."/>
            <person name="Sun X.Q."/>
            <person name="Xia J.Q."/>
            <person name="Xiao J."/>
            <person name="Xiong Z.Q."/>
            <person name="Xu L."/>
            <person name="Yang L."/>
            <person name="Zhang Y."/>
            <person name="Zhao W."/>
            <person name="Zhao X.D."/>
            <person name="Zheng Y.T."/>
            <person name="Zhou J.M."/>
            <person name="Zhu Y.B."/>
            <person name="Zhang G.J."/>
            <person name="Wang J."/>
            <person name="Yao Y.G."/>
        </authorList>
    </citation>
    <scope>NUCLEOTIDE SEQUENCE [LARGE SCALE GENOMIC DNA]</scope>
</reference>
<keyword evidence="3" id="KW-1185">Reference proteome</keyword>
<evidence type="ECO:0000313" key="3">
    <source>
        <dbReference type="Proteomes" id="UP000011518"/>
    </source>
</evidence>
<dbReference type="AlphaFoldDB" id="L9L1E9"/>
<evidence type="ECO:0000313" key="2">
    <source>
        <dbReference type="EMBL" id="ELW68569.1"/>
    </source>
</evidence>
<organism evidence="2 3">
    <name type="scientific">Tupaia chinensis</name>
    <name type="common">Chinese tree shrew</name>
    <name type="synonym">Tupaia belangeri chinensis</name>
    <dbReference type="NCBI Taxonomy" id="246437"/>
    <lineage>
        <taxon>Eukaryota</taxon>
        <taxon>Metazoa</taxon>
        <taxon>Chordata</taxon>
        <taxon>Craniata</taxon>
        <taxon>Vertebrata</taxon>
        <taxon>Euteleostomi</taxon>
        <taxon>Mammalia</taxon>
        <taxon>Eutheria</taxon>
        <taxon>Euarchontoglires</taxon>
        <taxon>Scandentia</taxon>
        <taxon>Tupaiidae</taxon>
        <taxon>Tupaia</taxon>
    </lineage>
</organism>
<dbReference type="EMBL" id="KB320563">
    <property type="protein sequence ID" value="ELW68569.1"/>
    <property type="molecule type" value="Genomic_DNA"/>
</dbReference>
<reference evidence="3" key="1">
    <citation type="submission" date="2012-07" db="EMBL/GenBank/DDBJ databases">
        <title>Genome of the Chinese tree shrew, a rising model animal genetically related to primates.</title>
        <authorList>
            <person name="Zhang G."/>
            <person name="Fan Y."/>
            <person name="Yao Y."/>
            <person name="Huang Z."/>
        </authorList>
    </citation>
    <scope>NUCLEOTIDE SEQUENCE [LARGE SCALE GENOMIC DNA]</scope>
</reference>
<protein>
    <submittedName>
        <fullName evidence="2">Uncharacterized protein</fullName>
    </submittedName>
</protein>